<dbReference type="GO" id="GO:0016491">
    <property type="term" value="F:oxidoreductase activity"/>
    <property type="evidence" value="ECO:0007669"/>
    <property type="project" value="UniProtKB-KW"/>
</dbReference>
<accession>A0A7V4WTU6</accession>
<evidence type="ECO:0000256" key="4">
    <source>
        <dbReference type="ARBA" id="ARBA00022723"/>
    </source>
</evidence>
<dbReference type="EMBL" id="DRQG01000004">
    <property type="protein sequence ID" value="HGY54168.1"/>
    <property type="molecule type" value="Genomic_DNA"/>
</dbReference>
<comment type="pathway">
    <text evidence="11">Porphyrin-containing compound metabolism.</text>
</comment>
<keyword evidence="3" id="KW-0812">Transmembrane</keyword>
<dbReference type="GO" id="GO:0016020">
    <property type="term" value="C:membrane"/>
    <property type="evidence" value="ECO:0007669"/>
    <property type="project" value="UniProtKB-SubCell"/>
</dbReference>
<evidence type="ECO:0000256" key="1">
    <source>
        <dbReference type="ARBA" id="ARBA00004141"/>
    </source>
</evidence>
<evidence type="ECO:0000256" key="7">
    <source>
        <dbReference type="ARBA" id="ARBA00023004"/>
    </source>
</evidence>
<keyword evidence="7" id="KW-0408">Iron</keyword>
<dbReference type="Pfam" id="PF02628">
    <property type="entry name" value="COX15-CtaA"/>
    <property type="match status" value="1"/>
</dbReference>
<dbReference type="GO" id="GO:0006784">
    <property type="term" value="P:heme A biosynthetic process"/>
    <property type="evidence" value="ECO:0007669"/>
    <property type="project" value="InterPro"/>
</dbReference>
<name>A0A7V4WTU6_CALAY</name>
<keyword evidence="10" id="KW-1015">Disulfide bond</keyword>
<dbReference type="Proteomes" id="UP000885779">
    <property type="component" value="Unassembled WGS sequence"/>
</dbReference>
<gene>
    <name evidence="12" type="ORF">ENK44_00570</name>
</gene>
<keyword evidence="6" id="KW-0560">Oxidoreductase</keyword>
<comment type="subcellular location">
    <subcellularLocation>
        <location evidence="1">Membrane</location>
        <topology evidence="1">Multi-pass membrane protein</topology>
    </subcellularLocation>
</comment>
<organism evidence="12">
    <name type="scientific">Caldithrix abyssi</name>
    <dbReference type="NCBI Taxonomy" id="187145"/>
    <lineage>
        <taxon>Bacteria</taxon>
        <taxon>Pseudomonadati</taxon>
        <taxon>Calditrichota</taxon>
        <taxon>Calditrichia</taxon>
        <taxon>Calditrichales</taxon>
        <taxon>Calditrichaceae</taxon>
        <taxon>Caldithrix</taxon>
    </lineage>
</organism>
<keyword evidence="9" id="KW-0472">Membrane</keyword>
<evidence type="ECO:0000256" key="3">
    <source>
        <dbReference type="ARBA" id="ARBA00022692"/>
    </source>
</evidence>
<evidence type="ECO:0000256" key="6">
    <source>
        <dbReference type="ARBA" id="ARBA00023002"/>
    </source>
</evidence>
<dbReference type="PANTHER" id="PTHR35457">
    <property type="entry name" value="HEME A SYNTHASE"/>
    <property type="match status" value="1"/>
</dbReference>
<dbReference type="AlphaFoldDB" id="A0A7V4WTU6"/>
<reference evidence="12" key="1">
    <citation type="journal article" date="2020" name="mSystems">
        <title>Genome- and Community-Level Interaction Insights into Carbon Utilization and Element Cycling Functions of Hydrothermarchaeota in Hydrothermal Sediment.</title>
        <authorList>
            <person name="Zhou Z."/>
            <person name="Liu Y."/>
            <person name="Xu W."/>
            <person name="Pan J."/>
            <person name="Luo Z.H."/>
            <person name="Li M."/>
        </authorList>
    </citation>
    <scope>NUCLEOTIDE SEQUENCE [LARGE SCALE GENOMIC DNA]</scope>
    <source>
        <strain evidence="12">HyVt-577</strain>
    </source>
</reference>
<evidence type="ECO:0000256" key="5">
    <source>
        <dbReference type="ARBA" id="ARBA00022989"/>
    </source>
</evidence>
<keyword evidence="4" id="KW-0479">Metal-binding</keyword>
<dbReference type="InterPro" id="IPR050450">
    <property type="entry name" value="COX15/CtaA_HemeA_synthase"/>
</dbReference>
<evidence type="ECO:0000313" key="12">
    <source>
        <dbReference type="EMBL" id="HGY54168.1"/>
    </source>
</evidence>
<evidence type="ECO:0000256" key="9">
    <source>
        <dbReference type="ARBA" id="ARBA00023136"/>
    </source>
</evidence>
<feature type="non-terminal residue" evidence="12">
    <location>
        <position position="58"/>
    </location>
</feature>
<protein>
    <submittedName>
        <fullName evidence="12">Heme A synthase</fullName>
    </submittedName>
</protein>
<keyword evidence="2" id="KW-1003">Cell membrane</keyword>
<comment type="caution">
    <text evidence="12">The sequence shown here is derived from an EMBL/GenBank/DDBJ whole genome shotgun (WGS) entry which is preliminary data.</text>
</comment>
<dbReference type="PANTHER" id="PTHR35457:SF1">
    <property type="entry name" value="HEME A SYNTHASE"/>
    <property type="match status" value="1"/>
</dbReference>
<dbReference type="InterPro" id="IPR003780">
    <property type="entry name" value="COX15/CtaA_fam"/>
</dbReference>
<keyword evidence="8" id="KW-0350">Heme biosynthesis</keyword>
<evidence type="ECO:0000256" key="2">
    <source>
        <dbReference type="ARBA" id="ARBA00022475"/>
    </source>
</evidence>
<dbReference type="GO" id="GO:0046872">
    <property type="term" value="F:metal ion binding"/>
    <property type="evidence" value="ECO:0007669"/>
    <property type="project" value="UniProtKB-KW"/>
</dbReference>
<sequence>MVRTKKLKAFKKWSVTALVSTYLLIFIGGLVRVSGAGLGCPDWPKCFGRWIPPTDVSQ</sequence>
<proteinExistence type="predicted"/>
<evidence type="ECO:0000256" key="11">
    <source>
        <dbReference type="ARBA" id="ARBA00023444"/>
    </source>
</evidence>
<evidence type="ECO:0000256" key="10">
    <source>
        <dbReference type="ARBA" id="ARBA00023157"/>
    </source>
</evidence>
<evidence type="ECO:0000256" key="8">
    <source>
        <dbReference type="ARBA" id="ARBA00023133"/>
    </source>
</evidence>
<keyword evidence="5" id="KW-1133">Transmembrane helix</keyword>